<dbReference type="CDD" id="cd01647">
    <property type="entry name" value="RT_LTR"/>
    <property type="match status" value="1"/>
</dbReference>
<dbReference type="SUPFAM" id="SSF56672">
    <property type="entry name" value="DNA/RNA polymerases"/>
    <property type="match status" value="1"/>
</dbReference>
<dbReference type="Gene3D" id="3.30.70.270">
    <property type="match status" value="1"/>
</dbReference>
<dbReference type="Pfam" id="PF13456">
    <property type="entry name" value="RVT_3"/>
    <property type="match status" value="1"/>
</dbReference>
<dbReference type="InterPro" id="IPR043128">
    <property type="entry name" value="Rev_trsase/Diguanyl_cyclase"/>
</dbReference>
<dbReference type="Pfam" id="PF00078">
    <property type="entry name" value="RVT_1"/>
    <property type="match status" value="1"/>
</dbReference>
<proteinExistence type="predicted"/>
<dbReference type="PROSITE" id="PS50879">
    <property type="entry name" value="RNASE_H_1"/>
    <property type="match status" value="1"/>
</dbReference>
<evidence type="ECO:0000313" key="4">
    <source>
        <dbReference type="EMBL" id="SPT20539.1"/>
    </source>
</evidence>
<dbReference type="Gene3D" id="2.40.70.10">
    <property type="entry name" value="Acid Proteases"/>
    <property type="match status" value="1"/>
</dbReference>
<feature type="domain" description="RNase H type-1" evidence="3">
    <location>
        <begin position="850"/>
        <end position="926"/>
    </location>
</feature>
<evidence type="ECO:0000256" key="2">
    <source>
        <dbReference type="SAM" id="MobiDB-lite"/>
    </source>
</evidence>
<evidence type="ECO:0000313" key="5">
    <source>
        <dbReference type="Proteomes" id="UP000280104"/>
    </source>
</evidence>
<dbReference type="Proteomes" id="UP000280104">
    <property type="component" value="Chromosome II"/>
</dbReference>
<dbReference type="InterPro" id="IPR002156">
    <property type="entry name" value="RNaseH_domain"/>
</dbReference>
<feature type="compositionally biased region" description="Basic and acidic residues" evidence="2">
    <location>
        <begin position="513"/>
        <end position="529"/>
    </location>
</feature>
<evidence type="ECO:0000259" key="3">
    <source>
        <dbReference type="PROSITE" id="PS50879"/>
    </source>
</evidence>
<accession>A0A7H4LPK0</accession>
<dbReference type="GO" id="GO:0004523">
    <property type="term" value="F:RNA-DNA hybrid ribonuclease activity"/>
    <property type="evidence" value="ECO:0007669"/>
    <property type="project" value="InterPro"/>
</dbReference>
<dbReference type="Gene3D" id="3.30.420.10">
    <property type="entry name" value="Ribonuclease H-like superfamily/Ribonuclease H"/>
    <property type="match status" value="1"/>
</dbReference>
<name>A0A7H4LPK0_WHEAT</name>
<dbReference type="GO" id="GO:0006310">
    <property type="term" value="P:DNA recombination"/>
    <property type="evidence" value="ECO:0007669"/>
    <property type="project" value="UniProtKB-KW"/>
</dbReference>
<dbReference type="Pfam" id="PF03732">
    <property type="entry name" value="Retrotrans_gag"/>
    <property type="match status" value="1"/>
</dbReference>
<protein>
    <recommendedName>
        <fullName evidence="3">RNase H type-1 domain-containing protein</fullName>
    </recommendedName>
</protein>
<dbReference type="AlphaFoldDB" id="A0A7H4LPK0"/>
<dbReference type="EMBL" id="LS480641">
    <property type="protein sequence ID" value="SPT20539.1"/>
    <property type="molecule type" value="Genomic_DNA"/>
</dbReference>
<dbReference type="GO" id="GO:0003676">
    <property type="term" value="F:nucleic acid binding"/>
    <property type="evidence" value="ECO:0007669"/>
    <property type="project" value="InterPro"/>
</dbReference>
<feature type="compositionally biased region" description="Pro residues" evidence="2">
    <location>
        <begin position="235"/>
        <end position="250"/>
    </location>
</feature>
<sequence>MLQGTAQTWLNSLRPRSINCWADFTDAFVRNFTSTYKRPPKPRQLSLCVQGPDESTRDYLTRWAELRNSCEGVHEVQAIEYFTAGCREGTLLKHKLLCDEPETLDELLIIADKYATADSSMKMEIQVGATDKLAPMAPKTPTGDASRRQQQNDQKRKTQQPTSSSRQVAAVEDQQPEGQPPAKRQKGGKSNWLPAFSYEQTLDGPYKFHSGVKPSNHTTRKCHWLTRIAKGDGLLPPPPAGQPPPPPPQQPAARPVGAVQDEYPEEHGAYMVFTSVADDRRSRRQQQQEVNAVTSETPEFMHWSEKPISWSRADHPEVMPNPGSYALVLEATFATDRRAAHFSRVLIDGGSSINVLYKDTMEKLGIKQRQLQSSRTVFHGIVPGLSCSPIGKILIDVLFGDKEHFRREPVWFEVVDLESPYHALLGRPALAKFMAVPHYTYLKMKMPSTKGILTVAGDYRKSSACAAESSWLAESLVIAAEKRLLDRVVAIAGKQPELSPNPKESEAEGSFKPAKETKKIPLDPEHPESLNKANPKDPFALPRIDQVIDSTAGCELLSFLDAYSGYHQIKLNPADRLKTAFITPFGAFCYLTMTFGLRNAGATFQRCMQKCLLKQLVRNAHVYVDDVVVKTEKRGTLLEDLKETFENLRRFQIKLNPEKCVFGVPAGQLLGFLFSERGIECNPVKIKADEAFQQLKKMLVTPPVLATPTPKEPVLLYIAATSRVVSTVIVVERKEEGKALPVQRPVYYLSEELSASKQNYPHYQKMCYDVHFAAKKLKPYFQEHPITVVCTAPLAEIIGSRDASGRVAKWAIDLAPYTIYYQPRTAIKSEALADFLVDWAETQYLAPAPDSTHWRMHFDGSKMRIGLGAGVVLTSPKGDKLQYALQIHFAASNNVAEYEALIHGLRLAKELGIRRILCYGDSDLVV</sequence>
<dbReference type="CDD" id="cd09279">
    <property type="entry name" value="RNase_HI_like"/>
    <property type="match status" value="1"/>
</dbReference>
<gene>
    <name evidence="4" type="ORF">CAMPLR22A2D_LOCUS5172</name>
</gene>
<dbReference type="InterPro" id="IPR000477">
    <property type="entry name" value="RT_dom"/>
</dbReference>
<dbReference type="InterPro" id="IPR021109">
    <property type="entry name" value="Peptidase_aspartic_dom_sf"/>
</dbReference>
<dbReference type="InterPro" id="IPR041577">
    <property type="entry name" value="RT_RNaseH_2"/>
</dbReference>
<feature type="region of interest" description="Disordered" evidence="2">
    <location>
        <begin position="129"/>
        <end position="191"/>
    </location>
</feature>
<dbReference type="InterPro" id="IPR043502">
    <property type="entry name" value="DNA/RNA_pol_sf"/>
</dbReference>
<dbReference type="Pfam" id="PF17919">
    <property type="entry name" value="RT_RNaseH_2"/>
    <property type="match status" value="1"/>
</dbReference>
<reference evidence="4 5" key="1">
    <citation type="submission" date="2018-05" db="EMBL/GenBank/DDBJ databases">
        <authorList>
            <person name="Thind KAUR A."/>
        </authorList>
    </citation>
    <scope>NUCLEOTIDE SEQUENCE [LARGE SCALE GENOMIC DNA]</scope>
</reference>
<dbReference type="PANTHER" id="PTHR48475">
    <property type="entry name" value="RIBONUCLEASE H"/>
    <property type="match status" value="1"/>
</dbReference>
<dbReference type="SUPFAM" id="SSF53098">
    <property type="entry name" value="Ribonuclease H-like"/>
    <property type="match status" value="1"/>
</dbReference>
<dbReference type="InterPro" id="IPR012337">
    <property type="entry name" value="RNaseH-like_sf"/>
</dbReference>
<dbReference type="InterPro" id="IPR036397">
    <property type="entry name" value="RNaseH_sf"/>
</dbReference>
<feature type="region of interest" description="Disordered" evidence="2">
    <location>
        <begin position="496"/>
        <end position="535"/>
    </location>
</feature>
<organism evidence="4 5">
    <name type="scientific">Triticum aestivum</name>
    <name type="common">Wheat</name>
    <dbReference type="NCBI Taxonomy" id="4565"/>
    <lineage>
        <taxon>Eukaryota</taxon>
        <taxon>Viridiplantae</taxon>
        <taxon>Streptophyta</taxon>
        <taxon>Embryophyta</taxon>
        <taxon>Tracheophyta</taxon>
        <taxon>Spermatophyta</taxon>
        <taxon>Magnoliopsida</taxon>
        <taxon>Liliopsida</taxon>
        <taxon>Poales</taxon>
        <taxon>Poaceae</taxon>
        <taxon>BOP clade</taxon>
        <taxon>Pooideae</taxon>
        <taxon>Triticodae</taxon>
        <taxon>Triticeae</taxon>
        <taxon>Triticinae</taxon>
        <taxon>Triticum</taxon>
    </lineage>
</organism>
<dbReference type="InterPro" id="IPR005162">
    <property type="entry name" value="Retrotrans_gag_dom"/>
</dbReference>
<keyword evidence="1" id="KW-0233">DNA recombination</keyword>
<evidence type="ECO:0000256" key="1">
    <source>
        <dbReference type="ARBA" id="ARBA00023172"/>
    </source>
</evidence>
<feature type="region of interest" description="Disordered" evidence="2">
    <location>
        <begin position="230"/>
        <end position="256"/>
    </location>
</feature>
<dbReference type="CDD" id="cd00303">
    <property type="entry name" value="retropepsin_like"/>
    <property type="match status" value="1"/>
</dbReference>
<dbReference type="PANTHER" id="PTHR48475:SF1">
    <property type="entry name" value="RNASE H TYPE-1 DOMAIN-CONTAINING PROTEIN"/>
    <property type="match status" value="1"/>
</dbReference>